<organism evidence="2 3">
    <name type="scientific">Steroidobacter flavus</name>
    <dbReference type="NCBI Taxonomy" id="1842136"/>
    <lineage>
        <taxon>Bacteria</taxon>
        <taxon>Pseudomonadati</taxon>
        <taxon>Pseudomonadota</taxon>
        <taxon>Gammaproteobacteria</taxon>
        <taxon>Steroidobacterales</taxon>
        <taxon>Steroidobacteraceae</taxon>
        <taxon>Steroidobacter</taxon>
    </lineage>
</organism>
<dbReference type="Proteomes" id="UP001595904">
    <property type="component" value="Unassembled WGS sequence"/>
</dbReference>
<evidence type="ECO:0008006" key="4">
    <source>
        <dbReference type="Google" id="ProtNLM"/>
    </source>
</evidence>
<name>A0ABV8T4F0_9GAMM</name>
<reference evidence="3" key="1">
    <citation type="journal article" date="2019" name="Int. J. Syst. Evol. Microbiol.">
        <title>The Global Catalogue of Microorganisms (GCM) 10K type strain sequencing project: providing services to taxonomists for standard genome sequencing and annotation.</title>
        <authorList>
            <consortium name="The Broad Institute Genomics Platform"/>
            <consortium name="The Broad Institute Genome Sequencing Center for Infectious Disease"/>
            <person name="Wu L."/>
            <person name="Ma J."/>
        </authorList>
    </citation>
    <scope>NUCLEOTIDE SEQUENCE [LARGE SCALE GENOMIC DNA]</scope>
    <source>
        <strain evidence="3">CGMCC 1.10759</strain>
    </source>
</reference>
<feature type="region of interest" description="Disordered" evidence="1">
    <location>
        <begin position="199"/>
        <end position="227"/>
    </location>
</feature>
<dbReference type="PROSITE" id="PS51257">
    <property type="entry name" value="PROKAR_LIPOPROTEIN"/>
    <property type="match status" value="1"/>
</dbReference>
<sequence length="227" mass="24854">MMKLTHSIGLLSVCAAALLLQGCELTEQFRRQSQANASASSAPTAPAPMSGNTPAYLDIMNSLSTPDPARQADLFYEVEREYTRAPTTASTLRYAVALVTPGHPASSPSEGKRLLETLLATPERLTQDERTLASVLLHETDVRLKLEAENRRLLATLDDRSRSQANSDKRIQAQIEENARLRRALAEAQQKLDAIKEIERSIIERSPTPPGNRDATPSETQGPPASR</sequence>
<evidence type="ECO:0000256" key="1">
    <source>
        <dbReference type="SAM" id="MobiDB-lite"/>
    </source>
</evidence>
<accession>A0ABV8T4F0</accession>
<gene>
    <name evidence="2" type="ORF">ACFPN2_29665</name>
</gene>
<dbReference type="EMBL" id="JBHSDU010000015">
    <property type="protein sequence ID" value="MFC4313284.1"/>
    <property type="molecule type" value="Genomic_DNA"/>
</dbReference>
<dbReference type="RefSeq" id="WP_380603461.1">
    <property type="nucleotide sequence ID" value="NZ_JBHSDU010000015.1"/>
</dbReference>
<feature type="compositionally biased region" description="Polar residues" evidence="1">
    <location>
        <begin position="215"/>
        <end position="227"/>
    </location>
</feature>
<comment type="caution">
    <text evidence="2">The sequence shown here is derived from an EMBL/GenBank/DDBJ whole genome shotgun (WGS) entry which is preliminary data.</text>
</comment>
<evidence type="ECO:0000313" key="2">
    <source>
        <dbReference type="EMBL" id="MFC4313284.1"/>
    </source>
</evidence>
<keyword evidence="3" id="KW-1185">Reference proteome</keyword>
<protein>
    <recommendedName>
        <fullName evidence="4">Lipoprotein</fullName>
    </recommendedName>
</protein>
<evidence type="ECO:0000313" key="3">
    <source>
        <dbReference type="Proteomes" id="UP001595904"/>
    </source>
</evidence>
<proteinExistence type="predicted"/>